<comment type="caution">
    <text evidence="2">The sequence shown here is derived from an EMBL/GenBank/DDBJ whole genome shotgun (WGS) entry which is preliminary data.</text>
</comment>
<dbReference type="NCBIfam" id="TIGR02246">
    <property type="entry name" value="SgcJ/EcaC family oxidoreductase"/>
    <property type="match status" value="1"/>
</dbReference>
<accession>A0ABU2WZZ8</accession>
<evidence type="ECO:0000313" key="2">
    <source>
        <dbReference type="EMBL" id="MDT0531509.1"/>
    </source>
</evidence>
<dbReference type="Proteomes" id="UP001180973">
    <property type="component" value="Unassembled WGS sequence"/>
</dbReference>
<dbReference type="Pfam" id="PF14534">
    <property type="entry name" value="DUF4440"/>
    <property type="match status" value="1"/>
</dbReference>
<dbReference type="Gene3D" id="3.10.450.50">
    <property type="match status" value="1"/>
</dbReference>
<feature type="domain" description="DUF4440" evidence="1">
    <location>
        <begin position="44"/>
        <end position="147"/>
    </location>
</feature>
<proteinExistence type="predicted"/>
<sequence length="161" mass="17689">MTTKAASRWGDATEILEAARVAEDHSYYREFVSDDEKAVLAVPQLIQAAWKANDPDFFADLFAENGSLLMGDEQLTSRDEIRAFMTKGFAGPYRGAYVKGYPVSVNFLHPDVAMVVTGGGIILAGESEVAPERHIRATWIIVRQDDGRPLLFSHQSSPVTG</sequence>
<organism evidence="2 3">
    <name type="scientific">Micromonospora reichwaldensis</name>
    <dbReference type="NCBI Taxonomy" id="3075516"/>
    <lineage>
        <taxon>Bacteria</taxon>
        <taxon>Bacillati</taxon>
        <taxon>Actinomycetota</taxon>
        <taxon>Actinomycetes</taxon>
        <taxon>Micromonosporales</taxon>
        <taxon>Micromonosporaceae</taxon>
        <taxon>Micromonospora</taxon>
    </lineage>
</organism>
<evidence type="ECO:0000313" key="3">
    <source>
        <dbReference type="Proteomes" id="UP001180973"/>
    </source>
</evidence>
<gene>
    <name evidence="2" type="ORF">RM555_21210</name>
</gene>
<reference evidence="2" key="1">
    <citation type="submission" date="2023-09" db="EMBL/GenBank/DDBJ databases">
        <title>30 novel species of actinomycetes from the DSMZ collection.</title>
        <authorList>
            <person name="Nouioui I."/>
        </authorList>
    </citation>
    <scope>NUCLEOTIDE SEQUENCE</scope>
    <source>
        <strain evidence="2">DSM 115977</strain>
    </source>
</reference>
<name>A0ABU2WZZ8_9ACTN</name>
<dbReference type="SUPFAM" id="SSF54427">
    <property type="entry name" value="NTF2-like"/>
    <property type="match status" value="1"/>
</dbReference>
<keyword evidence="3" id="KW-1185">Reference proteome</keyword>
<dbReference type="RefSeq" id="WP_311413377.1">
    <property type="nucleotide sequence ID" value="NZ_JAVRFL010000026.1"/>
</dbReference>
<protein>
    <submittedName>
        <fullName evidence="2">SgcJ/EcaC family oxidoreductase</fullName>
    </submittedName>
</protein>
<dbReference type="InterPro" id="IPR032710">
    <property type="entry name" value="NTF2-like_dom_sf"/>
</dbReference>
<dbReference type="EMBL" id="JAVRFL010000026">
    <property type="protein sequence ID" value="MDT0531509.1"/>
    <property type="molecule type" value="Genomic_DNA"/>
</dbReference>
<dbReference type="InterPro" id="IPR027843">
    <property type="entry name" value="DUF4440"/>
</dbReference>
<dbReference type="InterPro" id="IPR011944">
    <property type="entry name" value="Steroid_delta5-4_isomerase"/>
</dbReference>
<evidence type="ECO:0000259" key="1">
    <source>
        <dbReference type="Pfam" id="PF14534"/>
    </source>
</evidence>